<feature type="compositionally biased region" description="Basic and acidic residues" evidence="1">
    <location>
        <begin position="204"/>
        <end position="215"/>
    </location>
</feature>
<dbReference type="PhylomeDB" id="B4GBD3"/>
<sequence length="215" mass="24415">MRGNYTYEYEYKHLLLAAMLAVRCFGSGSSRRTLALACEEVDATDGDALEAAVALENNRYSSNNNNYNYAFGDVGGIADSNDNELNNDNYNYNKAVAKWQQHQGLLQQQKLYGNPIYSIYDFSRSQPQQRQQLRREFDDDPVNAGNDFRLQLSDLNAAVQGVGRFVVEHHNSPDQDNDKDNDNSSSSSSENNADSNSQPQQRELLLERRSRISRR</sequence>
<organism evidence="3">
    <name type="scientific">Drosophila persimilis</name>
    <name type="common">Fruit fly</name>
    <dbReference type="NCBI Taxonomy" id="7234"/>
    <lineage>
        <taxon>Eukaryota</taxon>
        <taxon>Metazoa</taxon>
        <taxon>Ecdysozoa</taxon>
        <taxon>Arthropoda</taxon>
        <taxon>Hexapoda</taxon>
        <taxon>Insecta</taxon>
        <taxon>Pterygota</taxon>
        <taxon>Neoptera</taxon>
        <taxon>Endopterygota</taxon>
        <taxon>Diptera</taxon>
        <taxon>Brachycera</taxon>
        <taxon>Muscomorpha</taxon>
        <taxon>Ephydroidea</taxon>
        <taxon>Drosophilidae</taxon>
        <taxon>Drosophila</taxon>
        <taxon>Sophophora</taxon>
    </lineage>
</organism>
<protein>
    <submittedName>
        <fullName evidence="2">GL11528</fullName>
    </submittedName>
</protein>
<feature type="region of interest" description="Disordered" evidence="1">
    <location>
        <begin position="169"/>
        <end position="215"/>
    </location>
</feature>
<dbReference type="AlphaFoldDB" id="B4GBD3"/>
<dbReference type="OrthoDB" id="6328726at2759"/>
<dbReference type="EMBL" id="CH479181">
    <property type="protein sequence ID" value="EDW32235.1"/>
    <property type="molecule type" value="Genomic_DNA"/>
</dbReference>
<feature type="compositionally biased region" description="Low complexity" evidence="1">
    <location>
        <begin position="183"/>
        <end position="203"/>
    </location>
</feature>
<feature type="compositionally biased region" description="Basic and acidic residues" evidence="1">
    <location>
        <begin position="169"/>
        <end position="182"/>
    </location>
</feature>
<gene>
    <name evidence="2" type="primary">Dper\GL11528</name>
    <name evidence="2" type="ORF">Dper_GL11528</name>
</gene>
<accession>B4GBD3</accession>
<feature type="region of interest" description="Disordered" evidence="1">
    <location>
        <begin position="125"/>
        <end position="145"/>
    </location>
</feature>
<proteinExistence type="predicted"/>
<name>B4GBD3_DROPE</name>
<evidence type="ECO:0000313" key="3">
    <source>
        <dbReference type="Proteomes" id="UP000008744"/>
    </source>
</evidence>
<evidence type="ECO:0000313" key="2">
    <source>
        <dbReference type="EMBL" id="EDW32235.1"/>
    </source>
</evidence>
<evidence type="ECO:0000256" key="1">
    <source>
        <dbReference type="SAM" id="MobiDB-lite"/>
    </source>
</evidence>
<dbReference type="HOGENOM" id="CLU_1290195_0_0_1"/>
<dbReference type="Proteomes" id="UP000008744">
    <property type="component" value="Unassembled WGS sequence"/>
</dbReference>
<reference evidence="2 3" key="1">
    <citation type="journal article" date="2007" name="Nature">
        <title>Evolution of genes and genomes on the Drosophila phylogeny.</title>
        <authorList>
            <consortium name="Drosophila 12 Genomes Consortium"/>
            <person name="Clark A.G."/>
            <person name="Eisen M.B."/>
            <person name="Smith D.R."/>
            <person name="Bergman C.M."/>
            <person name="Oliver B."/>
            <person name="Markow T.A."/>
            <person name="Kaufman T.C."/>
            <person name="Kellis M."/>
            <person name="Gelbart W."/>
            <person name="Iyer V.N."/>
            <person name="Pollard D.A."/>
            <person name="Sackton T.B."/>
            <person name="Larracuente A.M."/>
            <person name="Singh N.D."/>
            <person name="Abad J.P."/>
            <person name="Abt D.N."/>
            <person name="Adryan B."/>
            <person name="Aguade M."/>
            <person name="Akashi H."/>
            <person name="Anderson W.W."/>
            <person name="Aquadro C.F."/>
            <person name="Ardell D.H."/>
            <person name="Arguello R."/>
            <person name="Artieri C.G."/>
            <person name="Barbash D.A."/>
            <person name="Barker D."/>
            <person name="Barsanti P."/>
            <person name="Batterham P."/>
            <person name="Batzoglou S."/>
            <person name="Begun D."/>
            <person name="Bhutkar A."/>
            <person name="Blanco E."/>
            <person name="Bosak S.A."/>
            <person name="Bradley R.K."/>
            <person name="Brand A.D."/>
            <person name="Brent M.R."/>
            <person name="Brooks A.N."/>
            <person name="Brown R.H."/>
            <person name="Butlin R.K."/>
            <person name="Caggese C."/>
            <person name="Calvi B.R."/>
            <person name="Bernardo de Carvalho A."/>
            <person name="Caspi A."/>
            <person name="Castrezana S."/>
            <person name="Celniker S.E."/>
            <person name="Chang J.L."/>
            <person name="Chapple C."/>
            <person name="Chatterji S."/>
            <person name="Chinwalla A."/>
            <person name="Civetta A."/>
            <person name="Clifton S.W."/>
            <person name="Comeron J.M."/>
            <person name="Costello J.C."/>
            <person name="Coyne J.A."/>
            <person name="Daub J."/>
            <person name="David R.G."/>
            <person name="Delcher A.L."/>
            <person name="Delehaunty K."/>
            <person name="Do C.B."/>
            <person name="Ebling H."/>
            <person name="Edwards K."/>
            <person name="Eickbush T."/>
            <person name="Evans J.D."/>
            <person name="Filipski A."/>
            <person name="Findeiss S."/>
            <person name="Freyhult E."/>
            <person name="Fulton L."/>
            <person name="Fulton R."/>
            <person name="Garcia A.C."/>
            <person name="Gardiner A."/>
            <person name="Garfield D.A."/>
            <person name="Garvin B.E."/>
            <person name="Gibson G."/>
            <person name="Gilbert D."/>
            <person name="Gnerre S."/>
            <person name="Godfrey J."/>
            <person name="Good R."/>
            <person name="Gotea V."/>
            <person name="Gravely B."/>
            <person name="Greenberg A.J."/>
            <person name="Griffiths-Jones S."/>
            <person name="Gross S."/>
            <person name="Guigo R."/>
            <person name="Gustafson E.A."/>
            <person name="Haerty W."/>
            <person name="Hahn M.W."/>
            <person name="Halligan D.L."/>
            <person name="Halpern A.L."/>
            <person name="Halter G.M."/>
            <person name="Han M.V."/>
            <person name="Heger A."/>
            <person name="Hillier L."/>
            <person name="Hinrichs A.S."/>
            <person name="Holmes I."/>
            <person name="Hoskins R.A."/>
            <person name="Hubisz M.J."/>
            <person name="Hultmark D."/>
            <person name="Huntley M.A."/>
            <person name="Jaffe D.B."/>
            <person name="Jagadeeshan S."/>
            <person name="Jeck W.R."/>
            <person name="Johnson J."/>
            <person name="Jones C.D."/>
            <person name="Jordan W.C."/>
            <person name="Karpen G.H."/>
            <person name="Kataoka E."/>
            <person name="Keightley P.D."/>
            <person name="Kheradpour P."/>
            <person name="Kirkness E.F."/>
            <person name="Koerich L.B."/>
            <person name="Kristiansen K."/>
            <person name="Kudrna D."/>
            <person name="Kulathinal R.J."/>
            <person name="Kumar S."/>
            <person name="Kwok R."/>
            <person name="Lander E."/>
            <person name="Langley C.H."/>
            <person name="Lapoint R."/>
            <person name="Lazzaro B.P."/>
            <person name="Lee S.J."/>
            <person name="Levesque L."/>
            <person name="Li R."/>
            <person name="Lin C.F."/>
            <person name="Lin M.F."/>
            <person name="Lindblad-Toh K."/>
            <person name="Llopart A."/>
            <person name="Long M."/>
            <person name="Low L."/>
            <person name="Lozovsky E."/>
            <person name="Lu J."/>
            <person name="Luo M."/>
            <person name="Machado C.A."/>
            <person name="Makalowski W."/>
            <person name="Marzo M."/>
            <person name="Matsuda M."/>
            <person name="Matzkin L."/>
            <person name="McAllister B."/>
            <person name="McBride C.S."/>
            <person name="McKernan B."/>
            <person name="McKernan K."/>
            <person name="Mendez-Lago M."/>
            <person name="Minx P."/>
            <person name="Mollenhauer M.U."/>
            <person name="Montooth K."/>
            <person name="Mount S.M."/>
            <person name="Mu X."/>
            <person name="Myers E."/>
            <person name="Negre B."/>
            <person name="Newfeld S."/>
            <person name="Nielsen R."/>
            <person name="Noor M.A."/>
            <person name="O'Grady P."/>
            <person name="Pachter L."/>
            <person name="Papaceit M."/>
            <person name="Parisi M.J."/>
            <person name="Parisi M."/>
            <person name="Parts L."/>
            <person name="Pedersen J.S."/>
            <person name="Pesole G."/>
            <person name="Phillippy A.M."/>
            <person name="Ponting C.P."/>
            <person name="Pop M."/>
            <person name="Porcelli D."/>
            <person name="Powell J.R."/>
            <person name="Prohaska S."/>
            <person name="Pruitt K."/>
            <person name="Puig M."/>
            <person name="Quesneville H."/>
            <person name="Ram K.R."/>
            <person name="Rand D."/>
            <person name="Rasmussen M.D."/>
            <person name="Reed L.K."/>
            <person name="Reenan R."/>
            <person name="Reily A."/>
            <person name="Remington K.A."/>
            <person name="Rieger T.T."/>
            <person name="Ritchie M.G."/>
            <person name="Robin C."/>
            <person name="Rogers Y.H."/>
            <person name="Rohde C."/>
            <person name="Rozas J."/>
            <person name="Rubenfield M.J."/>
            <person name="Ruiz A."/>
            <person name="Russo S."/>
            <person name="Salzberg S.L."/>
            <person name="Sanchez-Gracia A."/>
            <person name="Saranga D.J."/>
            <person name="Sato H."/>
            <person name="Schaeffer S.W."/>
            <person name="Schatz M.C."/>
            <person name="Schlenke T."/>
            <person name="Schwartz R."/>
            <person name="Segarra C."/>
            <person name="Singh R.S."/>
            <person name="Sirot L."/>
            <person name="Sirota M."/>
            <person name="Sisneros N.B."/>
            <person name="Smith C.D."/>
            <person name="Smith T.F."/>
            <person name="Spieth J."/>
            <person name="Stage D.E."/>
            <person name="Stark A."/>
            <person name="Stephan W."/>
            <person name="Strausberg R.L."/>
            <person name="Strempel S."/>
            <person name="Sturgill D."/>
            <person name="Sutton G."/>
            <person name="Sutton G.G."/>
            <person name="Tao W."/>
            <person name="Teichmann S."/>
            <person name="Tobari Y.N."/>
            <person name="Tomimura Y."/>
            <person name="Tsolas J.M."/>
            <person name="Valente V.L."/>
            <person name="Venter E."/>
            <person name="Venter J.C."/>
            <person name="Vicario S."/>
            <person name="Vieira F.G."/>
            <person name="Vilella A.J."/>
            <person name="Villasante A."/>
            <person name="Walenz B."/>
            <person name="Wang J."/>
            <person name="Wasserman M."/>
            <person name="Watts T."/>
            <person name="Wilson D."/>
            <person name="Wilson R.K."/>
            <person name="Wing R.A."/>
            <person name="Wolfner M.F."/>
            <person name="Wong A."/>
            <person name="Wong G.K."/>
            <person name="Wu C.I."/>
            <person name="Wu G."/>
            <person name="Yamamoto D."/>
            <person name="Yang H.P."/>
            <person name="Yang S.P."/>
            <person name="Yorke J.A."/>
            <person name="Yoshida K."/>
            <person name="Zdobnov E."/>
            <person name="Zhang P."/>
            <person name="Zhang Y."/>
            <person name="Zimin A.V."/>
            <person name="Baldwin J."/>
            <person name="Abdouelleil A."/>
            <person name="Abdulkadir J."/>
            <person name="Abebe A."/>
            <person name="Abera B."/>
            <person name="Abreu J."/>
            <person name="Acer S.C."/>
            <person name="Aftuck L."/>
            <person name="Alexander A."/>
            <person name="An P."/>
            <person name="Anderson E."/>
            <person name="Anderson S."/>
            <person name="Arachi H."/>
            <person name="Azer M."/>
            <person name="Bachantsang P."/>
            <person name="Barry A."/>
            <person name="Bayul T."/>
            <person name="Berlin A."/>
            <person name="Bessette D."/>
            <person name="Bloom T."/>
            <person name="Blye J."/>
            <person name="Boguslavskiy L."/>
            <person name="Bonnet C."/>
            <person name="Boukhgalter B."/>
            <person name="Bourzgui I."/>
            <person name="Brown A."/>
            <person name="Cahill P."/>
            <person name="Channer S."/>
            <person name="Cheshatsang Y."/>
            <person name="Chuda L."/>
            <person name="Citroen M."/>
            <person name="Collymore A."/>
            <person name="Cooke P."/>
            <person name="Costello M."/>
            <person name="D'Aco K."/>
            <person name="Daza R."/>
            <person name="De Haan G."/>
            <person name="DeGray S."/>
            <person name="DeMaso C."/>
            <person name="Dhargay N."/>
            <person name="Dooley K."/>
            <person name="Dooley E."/>
            <person name="Doricent M."/>
            <person name="Dorje P."/>
            <person name="Dorjee K."/>
            <person name="Dupes A."/>
            <person name="Elong R."/>
            <person name="Falk J."/>
            <person name="Farina A."/>
            <person name="Faro S."/>
            <person name="Ferguson D."/>
            <person name="Fisher S."/>
            <person name="Foley C.D."/>
            <person name="Franke A."/>
            <person name="Friedrich D."/>
            <person name="Gadbois L."/>
            <person name="Gearin G."/>
            <person name="Gearin C.R."/>
            <person name="Giannoukos G."/>
            <person name="Goode T."/>
            <person name="Graham J."/>
            <person name="Grandbois E."/>
            <person name="Grewal S."/>
            <person name="Gyaltsen K."/>
            <person name="Hafez N."/>
            <person name="Hagos B."/>
            <person name="Hall J."/>
            <person name="Henson C."/>
            <person name="Hollinger A."/>
            <person name="Honan T."/>
            <person name="Huard M.D."/>
            <person name="Hughes L."/>
            <person name="Hurhula B."/>
            <person name="Husby M.E."/>
            <person name="Kamat A."/>
            <person name="Kanga B."/>
            <person name="Kashin S."/>
            <person name="Khazanovich D."/>
            <person name="Kisner P."/>
            <person name="Lance K."/>
            <person name="Lara M."/>
            <person name="Lee W."/>
            <person name="Lennon N."/>
            <person name="Letendre F."/>
            <person name="LeVine R."/>
            <person name="Lipovsky A."/>
            <person name="Liu X."/>
            <person name="Liu J."/>
            <person name="Liu S."/>
            <person name="Lokyitsang T."/>
            <person name="Lokyitsang Y."/>
            <person name="Lubonja R."/>
            <person name="Lui A."/>
            <person name="MacDonald P."/>
            <person name="Magnisalis V."/>
            <person name="Maru K."/>
            <person name="Matthews C."/>
            <person name="McCusker W."/>
            <person name="McDonough S."/>
            <person name="Mehta T."/>
            <person name="Meldrim J."/>
            <person name="Meneus L."/>
            <person name="Mihai O."/>
            <person name="Mihalev A."/>
            <person name="Mihova T."/>
            <person name="Mittelman R."/>
            <person name="Mlenga V."/>
            <person name="Montmayeur A."/>
            <person name="Mulrain L."/>
            <person name="Navidi A."/>
            <person name="Naylor J."/>
            <person name="Negash T."/>
            <person name="Nguyen T."/>
            <person name="Nguyen N."/>
            <person name="Nicol R."/>
            <person name="Norbu C."/>
            <person name="Norbu N."/>
            <person name="Novod N."/>
            <person name="O'Neill B."/>
            <person name="Osman S."/>
            <person name="Markiewicz E."/>
            <person name="Oyono O.L."/>
            <person name="Patti C."/>
            <person name="Phunkhang P."/>
            <person name="Pierre F."/>
            <person name="Priest M."/>
            <person name="Raghuraman S."/>
            <person name="Rege F."/>
            <person name="Reyes R."/>
            <person name="Rise C."/>
            <person name="Rogov P."/>
            <person name="Ross K."/>
            <person name="Ryan E."/>
            <person name="Settipalli S."/>
            <person name="Shea T."/>
            <person name="Sherpa N."/>
            <person name="Shi L."/>
            <person name="Shih D."/>
            <person name="Sparrow T."/>
            <person name="Spaulding J."/>
            <person name="Stalker J."/>
            <person name="Stange-Thomann N."/>
            <person name="Stavropoulos S."/>
            <person name="Stone C."/>
            <person name="Strader C."/>
            <person name="Tesfaye S."/>
            <person name="Thomson T."/>
            <person name="Thoulutsang Y."/>
            <person name="Thoulutsang D."/>
            <person name="Topham K."/>
            <person name="Topping I."/>
            <person name="Tsamla T."/>
            <person name="Vassiliev H."/>
            <person name="Vo A."/>
            <person name="Wangchuk T."/>
            <person name="Wangdi T."/>
            <person name="Weiand M."/>
            <person name="Wilkinson J."/>
            <person name="Wilson A."/>
            <person name="Yadav S."/>
            <person name="Young G."/>
            <person name="Yu Q."/>
            <person name="Zembek L."/>
            <person name="Zhong D."/>
            <person name="Zimmer A."/>
            <person name="Zwirko Z."/>
            <person name="Jaffe D.B."/>
            <person name="Alvarez P."/>
            <person name="Brockman W."/>
            <person name="Butler J."/>
            <person name="Chin C."/>
            <person name="Gnerre S."/>
            <person name="Grabherr M."/>
            <person name="Kleber M."/>
            <person name="Mauceli E."/>
            <person name="MacCallum I."/>
        </authorList>
    </citation>
    <scope>NUCLEOTIDE SEQUENCE [LARGE SCALE GENOMIC DNA]</scope>
    <source>
        <strain evidence="3">MSH-3 / Tucson 14011-0111.49</strain>
    </source>
</reference>
<keyword evidence="3" id="KW-1185">Reference proteome</keyword>